<evidence type="ECO:0000313" key="3">
    <source>
        <dbReference type="Proteomes" id="UP000244005"/>
    </source>
</evidence>
<dbReference type="EMBL" id="KZ772728">
    <property type="protein sequence ID" value="PTQ37598.1"/>
    <property type="molecule type" value="Genomic_DNA"/>
</dbReference>
<evidence type="ECO:0000256" key="1">
    <source>
        <dbReference type="SAM" id="MobiDB-lite"/>
    </source>
</evidence>
<keyword evidence="3" id="KW-1185">Reference proteome</keyword>
<accession>A0A2R6WUS6</accession>
<name>A0A2R6WUS6_MARPO</name>
<proteinExistence type="predicted"/>
<dbReference type="Proteomes" id="UP000244005">
    <property type="component" value="Unassembled WGS sequence"/>
</dbReference>
<sequence length="367" mass="39332">MMMMMMALLVVVVVVVVVGLGLGVVVGLVFLVMLMLLCSYEPRQARLTIPLPPSATPSRAVKLAPVAQPRAFVRRFSELVKIAPRPLPSHGEADKLSPRTPRPPALLPAPYAPPRTPRFTGPTPTPAPEAKMSCNDHTRDITRGLAARKKTGTSRGASAAGHKWGNALASPLGITKHKSAAASLLGGCTLAQPLRLLPRRARRRGLPCPSLLSSAVREEEYRDVEAPLGSRNFGHAARVLIPCRAPSHLTIRLLPLGKFAAHDGSNVMAWHGMLCYDRAWRLPSGQGEGGSLDDDDDDDCCIPSPSPRRRRQIYVTYLDGGGAGAPPAGELLSMMSSSIRFVRASLCSPSPLPPPPPSLRLTGRHPF</sequence>
<feature type="region of interest" description="Disordered" evidence="1">
    <location>
        <begin position="87"/>
        <end position="136"/>
    </location>
</feature>
<reference evidence="3" key="1">
    <citation type="journal article" date="2017" name="Cell">
        <title>Insights into land plant evolution garnered from the Marchantia polymorpha genome.</title>
        <authorList>
            <person name="Bowman J.L."/>
            <person name="Kohchi T."/>
            <person name="Yamato K.T."/>
            <person name="Jenkins J."/>
            <person name="Shu S."/>
            <person name="Ishizaki K."/>
            <person name="Yamaoka S."/>
            <person name="Nishihama R."/>
            <person name="Nakamura Y."/>
            <person name="Berger F."/>
            <person name="Adam C."/>
            <person name="Aki S.S."/>
            <person name="Althoff F."/>
            <person name="Araki T."/>
            <person name="Arteaga-Vazquez M.A."/>
            <person name="Balasubrmanian S."/>
            <person name="Barry K."/>
            <person name="Bauer D."/>
            <person name="Boehm C.R."/>
            <person name="Briginshaw L."/>
            <person name="Caballero-Perez J."/>
            <person name="Catarino B."/>
            <person name="Chen F."/>
            <person name="Chiyoda S."/>
            <person name="Chovatia M."/>
            <person name="Davies K.M."/>
            <person name="Delmans M."/>
            <person name="Demura T."/>
            <person name="Dierschke T."/>
            <person name="Dolan L."/>
            <person name="Dorantes-Acosta A.E."/>
            <person name="Eklund D.M."/>
            <person name="Florent S.N."/>
            <person name="Flores-Sandoval E."/>
            <person name="Fujiyama A."/>
            <person name="Fukuzawa H."/>
            <person name="Galik B."/>
            <person name="Grimanelli D."/>
            <person name="Grimwood J."/>
            <person name="Grossniklaus U."/>
            <person name="Hamada T."/>
            <person name="Haseloff J."/>
            <person name="Hetherington A.J."/>
            <person name="Higo A."/>
            <person name="Hirakawa Y."/>
            <person name="Hundley H.N."/>
            <person name="Ikeda Y."/>
            <person name="Inoue K."/>
            <person name="Inoue S.I."/>
            <person name="Ishida S."/>
            <person name="Jia Q."/>
            <person name="Kakita M."/>
            <person name="Kanazawa T."/>
            <person name="Kawai Y."/>
            <person name="Kawashima T."/>
            <person name="Kennedy M."/>
            <person name="Kinose K."/>
            <person name="Kinoshita T."/>
            <person name="Kohara Y."/>
            <person name="Koide E."/>
            <person name="Komatsu K."/>
            <person name="Kopischke S."/>
            <person name="Kubo M."/>
            <person name="Kyozuka J."/>
            <person name="Lagercrantz U."/>
            <person name="Lin S.S."/>
            <person name="Lindquist E."/>
            <person name="Lipzen A.M."/>
            <person name="Lu C.W."/>
            <person name="De Luna E."/>
            <person name="Martienssen R.A."/>
            <person name="Minamino N."/>
            <person name="Mizutani M."/>
            <person name="Mizutani M."/>
            <person name="Mochizuki N."/>
            <person name="Monte I."/>
            <person name="Mosher R."/>
            <person name="Nagasaki H."/>
            <person name="Nakagami H."/>
            <person name="Naramoto S."/>
            <person name="Nishitani K."/>
            <person name="Ohtani M."/>
            <person name="Okamoto T."/>
            <person name="Okumura M."/>
            <person name="Phillips J."/>
            <person name="Pollak B."/>
            <person name="Reinders A."/>
            <person name="Rovekamp M."/>
            <person name="Sano R."/>
            <person name="Sawa S."/>
            <person name="Schmid M.W."/>
            <person name="Shirakawa M."/>
            <person name="Solano R."/>
            <person name="Spunde A."/>
            <person name="Suetsugu N."/>
            <person name="Sugano S."/>
            <person name="Sugiyama A."/>
            <person name="Sun R."/>
            <person name="Suzuki Y."/>
            <person name="Takenaka M."/>
            <person name="Takezawa D."/>
            <person name="Tomogane H."/>
            <person name="Tsuzuki M."/>
            <person name="Ueda T."/>
            <person name="Umeda M."/>
            <person name="Ward J.M."/>
            <person name="Watanabe Y."/>
            <person name="Yazaki K."/>
            <person name="Yokoyama R."/>
            <person name="Yoshitake Y."/>
            <person name="Yotsui I."/>
            <person name="Zachgo S."/>
            <person name="Schmutz J."/>
        </authorList>
    </citation>
    <scope>NUCLEOTIDE SEQUENCE [LARGE SCALE GENOMIC DNA]</scope>
    <source>
        <strain evidence="3">Tak-1</strain>
    </source>
</reference>
<feature type="compositionally biased region" description="Pro residues" evidence="1">
    <location>
        <begin position="100"/>
        <end position="116"/>
    </location>
</feature>
<dbReference type="AlphaFoldDB" id="A0A2R6WUS6"/>
<evidence type="ECO:0000313" key="2">
    <source>
        <dbReference type="EMBL" id="PTQ37598.1"/>
    </source>
</evidence>
<protein>
    <submittedName>
        <fullName evidence="2">Uncharacterized protein</fullName>
    </submittedName>
</protein>
<organism evidence="2 3">
    <name type="scientific">Marchantia polymorpha</name>
    <name type="common">Common liverwort</name>
    <name type="synonym">Marchantia aquatica</name>
    <dbReference type="NCBI Taxonomy" id="3197"/>
    <lineage>
        <taxon>Eukaryota</taxon>
        <taxon>Viridiplantae</taxon>
        <taxon>Streptophyta</taxon>
        <taxon>Embryophyta</taxon>
        <taxon>Marchantiophyta</taxon>
        <taxon>Marchantiopsida</taxon>
        <taxon>Marchantiidae</taxon>
        <taxon>Marchantiales</taxon>
        <taxon>Marchantiaceae</taxon>
        <taxon>Marchantia</taxon>
    </lineage>
</organism>
<gene>
    <name evidence="2" type="ORF">MARPO_0056s0060</name>
</gene>